<dbReference type="PROSITE" id="PS50931">
    <property type="entry name" value="HTH_LYSR"/>
    <property type="match status" value="1"/>
</dbReference>
<dbReference type="InterPro" id="IPR005119">
    <property type="entry name" value="LysR_subst-bd"/>
</dbReference>
<dbReference type="PANTHER" id="PTHR30346:SF28">
    <property type="entry name" value="HTH-TYPE TRANSCRIPTIONAL REGULATOR CYNR"/>
    <property type="match status" value="1"/>
</dbReference>
<dbReference type="AlphaFoldDB" id="A0A3S5Y630"/>
<proteinExistence type="inferred from homology"/>
<organism evidence="7">
    <name type="scientific">Rhodococcus hoagii (strain 103S)</name>
    <name type="common">Rhodococcus equi</name>
    <dbReference type="NCBI Taxonomy" id="685727"/>
    <lineage>
        <taxon>Bacteria</taxon>
        <taxon>Bacillati</taxon>
        <taxon>Actinomycetota</taxon>
        <taxon>Actinomycetes</taxon>
        <taxon>Mycobacteriales</taxon>
        <taxon>Nocardiaceae</taxon>
        <taxon>Prescottella</taxon>
    </lineage>
</organism>
<keyword evidence="3" id="KW-0238">DNA-binding</keyword>
<dbReference type="SUPFAM" id="SSF46785">
    <property type="entry name" value="Winged helix' DNA-binding domain"/>
    <property type="match status" value="1"/>
</dbReference>
<dbReference type="InterPro" id="IPR000847">
    <property type="entry name" value="LysR_HTH_N"/>
</dbReference>
<keyword evidence="5" id="KW-0804">Transcription</keyword>
<feature type="domain" description="HTH lysR-type" evidence="6">
    <location>
        <begin position="1"/>
        <end position="58"/>
    </location>
</feature>
<dbReference type="Gene3D" id="1.10.10.10">
    <property type="entry name" value="Winged helix-like DNA-binding domain superfamily/Winged helix DNA-binding domain"/>
    <property type="match status" value="1"/>
</dbReference>
<dbReference type="Gene3D" id="3.40.190.290">
    <property type="match status" value="1"/>
</dbReference>
<dbReference type="RefSeq" id="WP_013415775.1">
    <property type="nucleotide sequence ID" value="NC_014659.1"/>
</dbReference>
<dbReference type="SUPFAM" id="SSF53850">
    <property type="entry name" value="Periplasmic binding protein-like II"/>
    <property type="match status" value="1"/>
</dbReference>
<dbReference type="Pfam" id="PF03466">
    <property type="entry name" value="LysR_substrate"/>
    <property type="match status" value="1"/>
</dbReference>
<comment type="similarity">
    <text evidence="1">Belongs to the LysR transcriptional regulatory family.</text>
</comment>
<evidence type="ECO:0000256" key="2">
    <source>
        <dbReference type="ARBA" id="ARBA00023015"/>
    </source>
</evidence>
<gene>
    <name evidence="7" type="ordered locus">REQ_19600</name>
</gene>
<dbReference type="PRINTS" id="PR00039">
    <property type="entry name" value="HTHLYSR"/>
</dbReference>
<dbReference type="GO" id="GO:0003700">
    <property type="term" value="F:DNA-binding transcription factor activity"/>
    <property type="evidence" value="ECO:0007669"/>
    <property type="project" value="InterPro"/>
</dbReference>
<dbReference type="EMBL" id="FN563149">
    <property type="protein sequence ID" value="CBH48022.1"/>
    <property type="molecule type" value="Genomic_DNA"/>
</dbReference>
<evidence type="ECO:0000256" key="3">
    <source>
        <dbReference type="ARBA" id="ARBA00023125"/>
    </source>
</evidence>
<dbReference type="InterPro" id="IPR036390">
    <property type="entry name" value="WH_DNA-bd_sf"/>
</dbReference>
<dbReference type="FunFam" id="1.10.10.10:FF:000001">
    <property type="entry name" value="LysR family transcriptional regulator"/>
    <property type="match status" value="1"/>
</dbReference>
<dbReference type="KEGG" id="req:REQ_19600"/>
<keyword evidence="2" id="KW-0805">Transcription regulation</keyword>
<dbReference type="GO" id="GO:0032993">
    <property type="term" value="C:protein-DNA complex"/>
    <property type="evidence" value="ECO:0007669"/>
    <property type="project" value="TreeGrafter"/>
</dbReference>
<evidence type="ECO:0000256" key="5">
    <source>
        <dbReference type="ARBA" id="ARBA00023163"/>
    </source>
</evidence>
<dbReference type="Proteomes" id="UP001154400">
    <property type="component" value="Chromosome"/>
</dbReference>
<name>A0A3S5Y630_RHOH1</name>
<dbReference type="InterPro" id="IPR036388">
    <property type="entry name" value="WH-like_DNA-bd_sf"/>
</dbReference>
<evidence type="ECO:0000256" key="4">
    <source>
        <dbReference type="ARBA" id="ARBA00023159"/>
    </source>
</evidence>
<dbReference type="Pfam" id="PF00126">
    <property type="entry name" value="HTH_1"/>
    <property type="match status" value="1"/>
</dbReference>
<accession>A0A3S5Y630</accession>
<evidence type="ECO:0000313" key="7">
    <source>
        <dbReference type="EMBL" id="CBH48022.1"/>
    </source>
</evidence>
<keyword evidence="4" id="KW-0010">Activator</keyword>
<evidence type="ECO:0000313" key="8">
    <source>
        <dbReference type="Proteomes" id="UP000006892"/>
    </source>
</evidence>
<evidence type="ECO:0000256" key="1">
    <source>
        <dbReference type="ARBA" id="ARBA00009437"/>
    </source>
</evidence>
<dbReference type="CDD" id="cd08436">
    <property type="entry name" value="PBP2_LTTR_like_3"/>
    <property type="match status" value="1"/>
</dbReference>
<dbReference type="PANTHER" id="PTHR30346">
    <property type="entry name" value="TRANSCRIPTIONAL DUAL REGULATOR HCAR-RELATED"/>
    <property type="match status" value="1"/>
</dbReference>
<evidence type="ECO:0000259" key="6">
    <source>
        <dbReference type="PROSITE" id="PS50931"/>
    </source>
</evidence>
<reference evidence="7" key="1">
    <citation type="journal article" date="2010" name="PLoS Genet.">
        <title>The genome of a pathogenic rhodococcus: cooptive virulence underpinned by key gene acquisitions.</title>
        <authorList>
            <person name="Letek M."/>
            <person name="Gonzalez P."/>
            <person name="Macarthur I."/>
            <person name="Rodriguez H."/>
            <person name="Freeman T.C."/>
            <person name="Valero-Rello A."/>
            <person name="Blanco M."/>
            <person name="Buckley T."/>
            <person name="Cherevach I."/>
            <person name="Fahey R."/>
            <person name="Hapeshi A."/>
            <person name="Holdstock J."/>
            <person name="Leadon D."/>
            <person name="Navas J."/>
            <person name="Ocampo A."/>
            <person name="Quail M.A."/>
            <person name="Sanders M."/>
            <person name="Scortti M.M."/>
            <person name="Prescott J.F."/>
            <person name="Fogarty U."/>
            <person name="Meijer W.G."/>
            <person name="Parkhill J."/>
            <person name="Bentley S.D."/>
            <person name="Vazquez-Boland J.A."/>
        </authorList>
    </citation>
    <scope>NUCLEOTIDE SEQUENCE [LARGE SCALE GENOMIC DNA]</scope>
    <source>
        <strain evidence="7 8">103S</strain>
    </source>
</reference>
<protein>
    <submittedName>
        <fullName evidence="7">LysR family transcriptional regulator</fullName>
    </submittedName>
</protein>
<dbReference type="GO" id="GO:0003677">
    <property type="term" value="F:DNA binding"/>
    <property type="evidence" value="ECO:0007669"/>
    <property type="project" value="UniProtKB-KW"/>
</dbReference>
<sequence>MELRQLRYAIAVAEERHFTRAANRLHVAQSALSHQVQQLEHELGTALFTRTSRRVELTDAGEAFVLRAREVLAATERLRGDVASTAEAVTGTLRIGTITTLTQIDLAAHLRSFLDTHPGVDVHVVSAMSESIVAQVEAGELDLGFIGLWHTRPRAGLTARVLGTEQLVAVVARDHPWATRTTVTLLDLASVPTVDFPEGTGARRQSDDAFALAGLPRKVVAQAGSASLVAALTEAGTGVGFLPESDAVTRPGLHVLRIADAPIRTVHMISKPTLVTPPGRAFADLVERHLGGDS</sequence>